<sequence length="235" mass="26409">MRCGQGGSFLWVSSAEHGGCVVKKIVLFLLVLSQLGCSGAQLRSWVPDLRLPPRPEEKPLVVDAEHAKVILQVAGDTSNPVLFLFRGGSDPQEDLKELGTLVKPSNWGWRRSRQELQVDPGQRFELRGASHVYGRKPAPGYVSEYTTEKRFNYERNKWEETRVSNPMVSTSYNCGPLGSIFVPQKQKVYLVEFSFIHDGDQCQQQVYDVTQAGQRIPVTPVDYFFPSFAEASKSP</sequence>
<dbReference type="EMBL" id="LT629777">
    <property type="protein sequence ID" value="SDS21627.1"/>
    <property type="molecule type" value="Genomic_DNA"/>
</dbReference>
<evidence type="ECO:0000313" key="1">
    <source>
        <dbReference type="EMBL" id="SDS21627.1"/>
    </source>
</evidence>
<dbReference type="Proteomes" id="UP000199524">
    <property type="component" value="Chromosome I"/>
</dbReference>
<organism evidence="1 2">
    <name type="scientific">Pseudomonas asplenii</name>
    <dbReference type="NCBI Taxonomy" id="53407"/>
    <lineage>
        <taxon>Bacteria</taxon>
        <taxon>Pseudomonadati</taxon>
        <taxon>Pseudomonadota</taxon>
        <taxon>Gammaproteobacteria</taxon>
        <taxon>Pseudomonadales</taxon>
        <taxon>Pseudomonadaceae</taxon>
        <taxon>Pseudomonas</taxon>
    </lineage>
</organism>
<reference evidence="2" key="1">
    <citation type="submission" date="2016-10" db="EMBL/GenBank/DDBJ databases">
        <authorList>
            <person name="Varghese N."/>
            <person name="Submissions S."/>
        </authorList>
    </citation>
    <scope>NUCLEOTIDE SEQUENCE [LARGE SCALE GENOMIC DNA]</scope>
    <source>
        <strain evidence="2">ATCC 23835</strain>
    </source>
</reference>
<name>A0A1H1QEA4_9PSED</name>
<accession>A0A1H1QEA4</accession>
<evidence type="ECO:0000313" key="2">
    <source>
        <dbReference type="Proteomes" id="UP000199524"/>
    </source>
</evidence>
<dbReference type="AlphaFoldDB" id="A0A1H1QEA4"/>
<keyword evidence="2" id="KW-1185">Reference proteome</keyword>
<protein>
    <submittedName>
        <fullName evidence="1">Uncharacterized protein</fullName>
    </submittedName>
</protein>
<gene>
    <name evidence="1" type="ORF">SAMN05216598_0884</name>
</gene>
<proteinExistence type="predicted"/>